<dbReference type="OrthoDB" id="1358143at2"/>
<organism evidence="2 3">
    <name type="scientific">Flavobacterium defluvii</name>
    <dbReference type="NCBI Taxonomy" id="370979"/>
    <lineage>
        <taxon>Bacteria</taxon>
        <taxon>Pseudomonadati</taxon>
        <taxon>Bacteroidota</taxon>
        <taxon>Flavobacteriia</taxon>
        <taxon>Flavobacteriales</taxon>
        <taxon>Flavobacteriaceae</taxon>
        <taxon>Flavobacterium</taxon>
    </lineage>
</organism>
<dbReference type="Proteomes" id="UP000184071">
    <property type="component" value="Unassembled WGS sequence"/>
</dbReference>
<dbReference type="AlphaFoldDB" id="A0A1M5E5N5"/>
<sequence>MKNLISIFIILLLMSSRNTAENVSLKKDRKDKVSVKELSQTQIDTSVKISEPFSINDIKCNWKQIDSVSGATTIELRDYKTQRILLSYSDYFKSGNDFNAEDYFNEHFQDLNFDGFKDFLITSQGSNATTDKVNIYLFDKKTKSFEFSEELSDNVIERIDNANRILSTSSSTLDNEIIKKHYFNKNGTIKYSEIITKSDVSENDSVAHYKNIYEKIVNGKVVNTKEYSTIE</sequence>
<protein>
    <submittedName>
        <fullName evidence="2">Uncharacterized protein</fullName>
    </submittedName>
</protein>
<gene>
    <name evidence="2" type="ORF">SAMN05443663_10132</name>
</gene>
<evidence type="ECO:0000313" key="2">
    <source>
        <dbReference type="EMBL" id="SHF74392.1"/>
    </source>
</evidence>
<name>A0A1M5E5N5_9FLAO</name>
<dbReference type="EMBL" id="FQWC01000001">
    <property type="protein sequence ID" value="SHF74392.1"/>
    <property type="molecule type" value="Genomic_DNA"/>
</dbReference>
<proteinExistence type="predicted"/>
<evidence type="ECO:0000256" key="1">
    <source>
        <dbReference type="SAM" id="SignalP"/>
    </source>
</evidence>
<keyword evidence="1" id="KW-0732">Signal</keyword>
<keyword evidence="3" id="KW-1185">Reference proteome</keyword>
<dbReference type="RefSeq" id="WP_073412259.1">
    <property type="nucleotide sequence ID" value="NZ_FQWC01000001.1"/>
</dbReference>
<dbReference type="InterPro" id="IPR058087">
    <property type="entry name" value="XAC2610_dom"/>
</dbReference>
<feature type="chain" id="PRO_5012341291" evidence="1">
    <location>
        <begin position="21"/>
        <end position="231"/>
    </location>
</feature>
<feature type="signal peptide" evidence="1">
    <location>
        <begin position="1"/>
        <end position="20"/>
    </location>
</feature>
<evidence type="ECO:0000313" key="3">
    <source>
        <dbReference type="Proteomes" id="UP000184071"/>
    </source>
</evidence>
<dbReference type="NCBIfam" id="NF047539">
    <property type="entry name" value="XAC2610_fam"/>
    <property type="match status" value="1"/>
</dbReference>
<reference evidence="3" key="1">
    <citation type="submission" date="2016-11" db="EMBL/GenBank/DDBJ databases">
        <authorList>
            <person name="Varghese N."/>
            <person name="Submissions S."/>
        </authorList>
    </citation>
    <scope>NUCLEOTIDE SEQUENCE [LARGE SCALE GENOMIC DNA]</scope>
    <source>
        <strain evidence="3">DSM 17963</strain>
    </source>
</reference>
<accession>A0A1M5E5N5</accession>